<feature type="domain" description="PAC" evidence="8">
    <location>
        <begin position="320"/>
        <end position="372"/>
    </location>
</feature>
<dbReference type="AlphaFoldDB" id="A0A1M6TRD8"/>
<name>A0A1M6TRD8_9BACT</name>
<dbReference type="STRING" id="1121393.SAMN02745216_03726"/>
<dbReference type="Proteomes" id="UP000183994">
    <property type="component" value="Unassembled WGS sequence"/>
</dbReference>
<dbReference type="InterPro" id="IPR029016">
    <property type="entry name" value="GAF-like_dom_sf"/>
</dbReference>
<dbReference type="InterPro" id="IPR035965">
    <property type="entry name" value="PAS-like_dom_sf"/>
</dbReference>
<evidence type="ECO:0000313" key="10">
    <source>
        <dbReference type="Proteomes" id="UP000183994"/>
    </source>
</evidence>
<dbReference type="EC" id="2.7.13.3" evidence="2"/>
<evidence type="ECO:0000256" key="4">
    <source>
        <dbReference type="SAM" id="Coils"/>
    </source>
</evidence>
<feature type="domain" description="PAS" evidence="7">
    <location>
        <begin position="242"/>
        <end position="317"/>
    </location>
</feature>
<dbReference type="SMART" id="SM00388">
    <property type="entry name" value="HisKA"/>
    <property type="match status" value="1"/>
</dbReference>
<keyword evidence="5" id="KW-0812">Transmembrane</keyword>
<dbReference type="Pfam" id="PF08447">
    <property type="entry name" value="PAS_3"/>
    <property type="match status" value="1"/>
</dbReference>
<organism evidence="9 10">
    <name type="scientific">Desulfatibacillum alkenivorans DSM 16219</name>
    <dbReference type="NCBI Taxonomy" id="1121393"/>
    <lineage>
        <taxon>Bacteria</taxon>
        <taxon>Pseudomonadati</taxon>
        <taxon>Thermodesulfobacteriota</taxon>
        <taxon>Desulfobacteria</taxon>
        <taxon>Desulfobacterales</taxon>
        <taxon>Desulfatibacillaceae</taxon>
        <taxon>Desulfatibacillum</taxon>
    </lineage>
</organism>
<feature type="transmembrane region" description="Helical" evidence="5">
    <location>
        <begin position="36"/>
        <end position="54"/>
    </location>
</feature>
<dbReference type="InterPro" id="IPR003018">
    <property type="entry name" value="GAF"/>
</dbReference>
<dbReference type="InterPro" id="IPR004358">
    <property type="entry name" value="Sig_transdc_His_kin-like_C"/>
</dbReference>
<accession>A0A1M6TRD8</accession>
<evidence type="ECO:0000256" key="5">
    <source>
        <dbReference type="SAM" id="Phobius"/>
    </source>
</evidence>
<keyword evidence="5" id="KW-0472">Membrane</keyword>
<dbReference type="SMART" id="SM00091">
    <property type="entry name" value="PAS"/>
    <property type="match status" value="2"/>
</dbReference>
<dbReference type="PROSITE" id="PS50113">
    <property type="entry name" value="PAC"/>
    <property type="match status" value="1"/>
</dbReference>
<feature type="transmembrane region" description="Helical" evidence="5">
    <location>
        <begin position="12"/>
        <end position="29"/>
    </location>
</feature>
<evidence type="ECO:0000256" key="2">
    <source>
        <dbReference type="ARBA" id="ARBA00012438"/>
    </source>
</evidence>
<dbReference type="PANTHER" id="PTHR43065:SF42">
    <property type="entry name" value="TWO-COMPONENT SENSOR PPRA"/>
    <property type="match status" value="1"/>
</dbReference>
<dbReference type="InterPro" id="IPR013655">
    <property type="entry name" value="PAS_fold_3"/>
</dbReference>
<dbReference type="InterPro" id="IPR005467">
    <property type="entry name" value="His_kinase_dom"/>
</dbReference>
<dbReference type="Gene3D" id="3.30.565.10">
    <property type="entry name" value="Histidine kinase-like ATPase, C-terminal domain"/>
    <property type="match status" value="1"/>
</dbReference>
<dbReference type="SUPFAM" id="SSF55874">
    <property type="entry name" value="ATPase domain of HSP90 chaperone/DNA topoisomerase II/histidine kinase"/>
    <property type="match status" value="1"/>
</dbReference>
<dbReference type="PROSITE" id="PS50109">
    <property type="entry name" value="HIS_KIN"/>
    <property type="match status" value="1"/>
</dbReference>
<dbReference type="InterPro" id="IPR003594">
    <property type="entry name" value="HATPase_dom"/>
</dbReference>
<dbReference type="Pfam" id="PF13185">
    <property type="entry name" value="GAF_2"/>
    <property type="match status" value="1"/>
</dbReference>
<protein>
    <recommendedName>
        <fullName evidence="2">histidine kinase</fullName>
        <ecNumber evidence="2">2.7.13.3</ecNumber>
    </recommendedName>
</protein>
<dbReference type="InterPro" id="IPR000700">
    <property type="entry name" value="PAS-assoc_C"/>
</dbReference>
<dbReference type="InterPro" id="IPR000014">
    <property type="entry name" value="PAS"/>
</dbReference>
<dbReference type="PROSITE" id="PS50112">
    <property type="entry name" value="PAS"/>
    <property type="match status" value="2"/>
</dbReference>
<dbReference type="InterPro" id="IPR003661">
    <property type="entry name" value="HisK_dim/P_dom"/>
</dbReference>
<sequence length="764" mass="85517">MFFTKRNTLTTIPILAFFIIGAILFPILASSSGLRLWAVLTAVLCLCTLFLIYFNSISQRDEAEQSFEESRLKTLVDLSAMTEAPLDEIVHFVLDEAVRLTKSQMGYLAFMDEEQAVLTIQAWSKNAMELCAMEDKPMVYKVEETGLWGEAFRQKKPIVTNDYSVPNPAKKGLPAGHAPIKRHMNLPVIVRGKVAAIAGVANKKEPYDETDVRQFTLLMQGMWRLVEEQRNKASLENELHESERKLATLMNNLPGMAYRCRNDQNWTMEFISQGSLDLTGYSCDEIVGNRVTSYNALIHPDEQEMVWDEVQSCIAGKKPFVVVYRLITKAGREKWVWEKGRGIYSADGQLEAIEGFVTSVSEQLEALQELRKLQNLFSNIVNSMPSILVAVDQKGLVTQWNQEAENSTGIEAAYAEGKYLEDVLPKMAGKMGMVQEAMESNASVKKSKVAGSRPEHGKYYDFTVFPLVFEGEKGAVIRIDDITERVHIEEMMMQSEKMLSLGGLAAGMAHEINNPLGGIIQNVQVVTHRLTWNSKKNLQQAGESGLSFDALQDYLQKRGIVKLLNLVFETGLRASSIVENMLDFSRTNQQSGVQDTSLDLLLDKTVEIAANDLSLHRDSKFSKIRIIKEYDDTIQSVPGEPGKLQQVILNLLKNAAQAMEGNPKEQEPAVWLRLVDEPDFVRMEIEDNGPGVPEEVRAKIFEPFFTTKPAGIGTGLGLSVSFFIVTQVHQGTMEVESPSGKGAKFIIRLPKVRTPEEEDPDEKD</sequence>
<dbReference type="PRINTS" id="PR00344">
    <property type="entry name" value="BCTRLSENSOR"/>
</dbReference>
<evidence type="ECO:0000256" key="3">
    <source>
        <dbReference type="ARBA" id="ARBA00022553"/>
    </source>
</evidence>
<dbReference type="SUPFAM" id="SSF55785">
    <property type="entry name" value="PYP-like sensor domain (PAS domain)"/>
    <property type="match status" value="2"/>
</dbReference>
<dbReference type="Pfam" id="PF08448">
    <property type="entry name" value="PAS_4"/>
    <property type="match status" value="1"/>
</dbReference>
<dbReference type="EMBL" id="FQZU01000028">
    <property type="protein sequence ID" value="SHK59398.1"/>
    <property type="molecule type" value="Genomic_DNA"/>
</dbReference>
<evidence type="ECO:0000259" key="7">
    <source>
        <dbReference type="PROSITE" id="PS50112"/>
    </source>
</evidence>
<dbReference type="CDD" id="cd00130">
    <property type="entry name" value="PAS"/>
    <property type="match status" value="1"/>
</dbReference>
<evidence type="ECO:0000259" key="8">
    <source>
        <dbReference type="PROSITE" id="PS50113"/>
    </source>
</evidence>
<dbReference type="SUPFAM" id="SSF47384">
    <property type="entry name" value="Homodimeric domain of signal transducing histidine kinase"/>
    <property type="match status" value="1"/>
</dbReference>
<dbReference type="OrthoDB" id="9805967at2"/>
<keyword evidence="5" id="KW-1133">Transmembrane helix</keyword>
<dbReference type="NCBIfam" id="TIGR00229">
    <property type="entry name" value="sensory_box"/>
    <property type="match status" value="2"/>
</dbReference>
<dbReference type="InterPro" id="IPR036097">
    <property type="entry name" value="HisK_dim/P_sf"/>
</dbReference>
<evidence type="ECO:0000313" key="9">
    <source>
        <dbReference type="EMBL" id="SHK59398.1"/>
    </source>
</evidence>
<keyword evidence="10" id="KW-1185">Reference proteome</keyword>
<proteinExistence type="predicted"/>
<dbReference type="PANTHER" id="PTHR43065">
    <property type="entry name" value="SENSOR HISTIDINE KINASE"/>
    <property type="match status" value="1"/>
</dbReference>
<comment type="catalytic activity">
    <reaction evidence="1">
        <text>ATP + protein L-histidine = ADP + protein N-phospho-L-histidine.</text>
        <dbReference type="EC" id="2.7.13.3"/>
    </reaction>
</comment>
<dbReference type="CDD" id="cd00082">
    <property type="entry name" value="HisKA"/>
    <property type="match status" value="1"/>
</dbReference>
<dbReference type="Gene3D" id="3.30.450.20">
    <property type="entry name" value="PAS domain"/>
    <property type="match status" value="2"/>
</dbReference>
<dbReference type="SMART" id="SM00065">
    <property type="entry name" value="GAF"/>
    <property type="match status" value="1"/>
</dbReference>
<keyword evidence="3" id="KW-0597">Phosphoprotein</keyword>
<feature type="coiled-coil region" evidence="4">
    <location>
        <begin position="225"/>
        <end position="252"/>
    </location>
</feature>
<feature type="domain" description="PAS" evidence="7">
    <location>
        <begin position="373"/>
        <end position="418"/>
    </location>
</feature>
<dbReference type="Gene3D" id="1.10.287.130">
    <property type="match status" value="1"/>
</dbReference>
<reference evidence="10" key="1">
    <citation type="submission" date="2016-11" db="EMBL/GenBank/DDBJ databases">
        <authorList>
            <person name="Varghese N."/>
            <person name="Submissions S."/>
        </authorList>
    </citation>
    <scope>NUCLEOTIDE SEQUENCE [LARGE SCALE GENOMIC DNA]</scope>
    <source>
        <strain evidence="10">DSM 16219</strain>
    </source>
</reference>
<dbReference type="InterPro" id="IPR013656">
    <property type="entry name" value="PAS_4"/>
</dbReference>
<dbReference type="SUPFAM" id="SSF55781">
    <property type="entry name" value="GAF domain-like"/>
    <property type="match status" value="1"/>
</dbReference>
<dbReference type="Gene3D" id="3.30.450.40">
    <property type="match status" value="1"/>
</dbReference>
<keyword evidence="4" id="KW-0175">Coiled coil</keyword>
<dbReference type="GO" id="GO:0000155">
    <property type="term" value="F:phosphorelay sensor kinase activity"/>
    <property type="evidence" value="ECO:0007669"/>
    <property type="project" value="InterPro"/>
</dbReference>
<evidence type="ECO:0000256" key="1">
    <source>
        <dbReference type="ARBA" id="ARBA00000085"/>
    </source>
</evidence>
<dbReference type="SMART" id="SM00387">
    <property type="entry name" value="HATPase_c"/>
    <property type="match status" value="1"/>
</dbReference>
<gene>
    <name evidence="9" type="ORF">SAMN02745216_03726</name>
</gene>
<feature type="domain" description="Histidine kinase" evidence="6">
    <location>
        <begin position="507"/>
        <end position="753"/>
    </location>
</feature>
<evidence type="ECO:0000259" key="6">
    <source>
        <dbReference type="PROSITE" id="PS50109"/>
    </source>
</evidence>
<dbReference type="Pfam" id="PF02518">
    <property type="entry name" value="HATPase_c"/>
    <property type="match status" value="1"/>
</dbReference>
<dbReference type="InterPro" id="IPR036890">
    <property type="entry name" value="HATPase_C_sf"/>
</dbReference>